<reference evidence="3 4" key="1">
    <citation type="submission" date="2019-03" db="EMBL/GenBank/DDBJ databases">
        <title>Draft Genome Sequence of Massilia arenosa sp. nov., a Novel Massilia Species Isolated from a Sandy-loam Maize Soil.</title>
        <authorList>
            <person name="Raths R."/>
            <person name="Peta V."/>
            <person name="Bucking H."/>
        </authorList>
    </citation>
    <scope>NUCLEOTIDE SEQUENCE [LARGE SCALE GENOMIC DNA]</scope>
    <source>
        <strain evidence="3 4">MC02</strain>
    </source>
</reference>
<feature type="domain" description="YCII-related" evidence="2">
    <location>
        <begin position="15"/>
        <end position="126"/>
    </location>
</feature>
<dbReference type="Proteomes" id="UP000298438">
    <property type="component" value="Unassembled WGS sequence"/>
</dbReference>
<name>A0A4Y9SSS5_9BURK</name>
<evidence type="ECO:0000313" key="3">
    <source>
        <dbReference type="EMBL" id="TFW29661.1"/>
    </source>
</evidence>
<gene>
    <name evidence="3" type="ORF">E4L96_01210</name>
</gene>
<comment type="caution">
    <text evidence="3">The sequence shown here is derived from an EMBL/GenBank/DDBJ whole genome shotgun (WGS) entry which is preliminary data.</text>
</comment>
<dbReference type="InterPro" id="IPR005545">
    <property type="entry name" value="YCII"/>
</dbReference>
<organism evidence="3 4">
    <name type="scientific">Zemynaea arenosa</name>
    <dbReference type="NCBI Taxonomy" id="2561931"/>
    <lineage>
        <taxon>Bacteria</taxon>
        <taxon>Pseudomonadati</taxon>
        <taxon>Pseudomonadota</taxon>
        <taxon>Betaproteobacteria</taxon>
        <taxon>Burkholderiales</taxon>
        <taxon>Oxalobacteraceae</taxon>
        <taxon>Telluria group</taxon>
        <taxon>Zemynaea</taxon>
    </lineage>
</organism>
<proteinExistence type="inferred from homology"/>
<dbReference type="AlphaFoldDB" id="A0A4Y9SSS5"/>
<accession>A0A4Y9SSS5</accession>
<dbReference type="Gene3D" id="3.30.70.1060">
    <property type="entry name" value="Dimeric alpha+beta barrel"/>
    <property type="match status" value="1"/>
</dbReference>
<dbReference type="PANTHER" id="PTHR35174:SF3">
    <property type="entry name" value="BLL7171 PROTEIN"/>
    <property type="match status" value="1"/>
</dbReference>
<dbReference type="EMBL" id="SPVF01000015">
    <property type="protein sequence ID" value="TFW29661.1"/>
    <property type="molecule type" value="Genomic_DNA"/>
</dbReference>
<dbReference type="PANTHER" id="PTHR35174">
    <property type="entry name" value="BLL7171 PROTEIN-RELATED"/>
    <property type="match status" value="1"/>
</dbReference>
<evidence type="ECO:0000259" key="2">
    <source>
        <dbReference type="Pfam" id="PF03795"/>
    </source>
</evidence>
<dbReference type="SUPFAM" id="SSF54909">
    <property type="entry name" value="Dimeric alpha+beta barrel"/>
    <property type="match status" value="1"/>
</dbReference>
<protein>
    <submittedName>
        <fullName evidence="3">YciI family protein</fullName>
    </submittedName>
</protein>
<evidence type="ECO:0000256" key="1">
    <source>
        <dbReference type="ARBA" id="ARBA00007689"/>
    </source>
</evidence>
<comment type="similarity">
    <text evidence="1">Belongs to the YciI family.</text>
</comment>
<dbReference type="InterPro" id="IPR011008">
    <property type="entry name" value="Dimeric_a/b-barrel"/>
</dbReference>
<sequence>MRATPFFHSTLETAMQYMLLIYSSEAEWDALTEAERQAIYARYAAVEQEMIQAGVCRGGAELAPSRTASSIRVRHGKPQRTDGPFTETKEMLGGYFLIDVPGLEQAEYWAARLPTAENGTIEVRALTANQI</sequence>
<keyword evidence="4" id="KW-1185">Reference proteome</keyword>
<dbReference type="OrthoDB" id="9807535at2"/>
<evidence type="ECO:0000313" key="4">
    <source>
        <dbReference type="Proteomes" id="UP000298438"/>
    </source>
</evidence>
<dbReference type="Pfam" id="PF03795">
    <property type="entry name" value="YCII"/>
    <property type="match status" value="1"/>
</dbReference>